<reference evidence="1 2" key="1">
    <citation type="submission" date="2020-12" db="EMBL/GenBank/DDBJ databases">
        <title>Microbacterium sp. HY060.</title>
        <authorList>
            <person name="Zhou J."/>
        </authorList>
    </citation>
    <scope>NUCLEOTIDE SEQUENCE [LARGE SCALE GENOMIC DNA]</scope>
    <source>
        <strain evidence="1 2">HY60</strain>
    </source>
</reference>
<dbReference type="Proteomes" id="UP000662814">
    <property type="component" value="Chromosome"/>
</dbReference>
<protein>
    <submittedName>
        <fullName evidence="1">DUF1684 domain-containing protein</fullName>
    </submittedName>
</protein>
<sequence length="263" mass="28103">MTDTNDFAAAWADWHESRVRATSSPLGLASLVATHWLTAEAAEYEGVPGTWQASGATIVGTAPALHGKTILQDGRPVGTVEGASIALETGQDIEWGDKRIRYFERDGALALRLIDPDATTRTSIRDLSAFDPDESWVLSGQFTDAGDGATQSVEAIDGHVSSDALAGKVDVTLPGDEHATLSVTTDPRGLRAVISDGTSGDESYRFRFLPITAPDAHGRVTLDFNRAYLPPCAFADHYVCPLPPTENRLNTAIRAGEKAVVRD</sequence>
<evidence type="ECO:0000313" key="2">
    <source>
        <dbReference type="Proteomes" id="UP000662814"/>
    </source>
</evidence>
<dbReference type="RefSeq" id="WP_166988814.1">
    <property type="nucleotide sequence ID" value="NZ_CP061169.1"/>
</dbReference>
<keyword evidence="2" id="KW-1185">Reference proteome</keyword>
<proteinExistence type="predicted"/>
<evidence type="ECO:0000313" key="1">
    <source>
        <dbReference type="EMBL" id="QPZ39428.1"/>
    </source>
</evidence>
<dbReference type="EMBL" id="CP061169">
    <property type="protein sequence ID" value="QPZ39428.1"/>
    <property type="molecule type" value="Genomic_DNA"/>
</dbReference>
<gene>
    <name evidence="1" type="ORF">HCR76_05040</name>
</gene>
<organism evidence="1 2">
    <name type="scientific">Paramicrobacterium chengjingii</name>
    <dbReference type="NCBI Taxonomy" id="2769067"/>
    <lineage>
        <taxon>Bacteria</taxon>
        <taxon>Bacillati</taxon>
        <taxon>Actinomycetota</taxon>
        <taxon>Actinomycetes</taxon>
        <taxon>Micrococcales</taxon>
        <taxon>Microbacteriaceae</taxon>
        <taxon>Paramicrobacterium</taxon>
    </lineage>
</organism>
<dbReference type="InterPro" id="IPR012467">
    <property type="entry name" value="DUF1684"/>
</dbReference>
<name>A0ABX6YKV1_9MICO</name>
<dbReference type="PANTHER" id="PTHR41913:SF1">
    <property type="entry name" value="DUF1684 DOMAIN-CONTAINING PROTEIN"/>
    <property type="match status" value="1"/>
</dbReference>
<dbReference type="PANTHER" id="PTHR41913">
    <property type="entry name" value="DUF1684 DOMAIN-CONTAINING PROTEIN"/>
    <property type="match status" value="1"/>
</dbReference>
<dbReference type="Pfam" id="PF07920">
    <property type="entry name" value="DUF1684"/>
    <property type="match status" value="1"/>
</dbReference>
<accession>A0ABX6YKV1</accession>